<keyword evidence="3 7" id="KW-0547">Nucleotide-binding</keyword>
<keyword evidence="5 7" id="KW-0648">Protein biosynthesis</keyword>
<evidence type="ECO:0000256" key="6">
    <source>
        <dbReference type="ARBA" id="ARBA00023146"/>
    </source>
</evidence>
<evidence type="ECO:0000259" key="9">
    <source>
        <dbReference type="PROSITE" id="PS50862"/>
    </source>
</evidence>
<dbReference type="GO" id="GO:0005737">
    <property type="term" value="C:cytoplasm"/>
    <property type="evidence" value="ECO:0007669"/>
    <property type="project" value="UniProtKB-SubCell"/>
</dbReference>
<dbReference type="NCBIfam" id="TIGR00459">
    <property type="entry name" value="aspS_bact"/>
    <property type="match status" value="1"/>
</dbReference>
<dbReference type="AlphaFoldDB" id="A0A6N7EQ83"/>
<dbReference type="PANTHER" id="PTHR22594">
    <property type="entry name" value="ASPARTYL/LYSYL-TRNA SYNTHETASE"/>
    <property type="match status" value="1"/>
</dbReference>
<dbReference type="Proteomes" id="UP000437709">
    <property type="component" value="Unassembled WGS sequence"/>
</dbReference>
<dbReference type="SUPFAM" id="SSF55261">
    <property type="entry name" value="GAD domain-like"/>
    <property type="match status" value="1"/>
</dbReference>
<dbReference type="RefSeq" id="WP_152195398.1">
    <property type="nucleotide sequence ID" value="NZ_VUKD01000003.1"/>
</dbReference>
<evidence type="ECO:0000256" key="8">
    <source>
        <dbReference type="SAM" id="MobiDB-lite"/>
    </source>
</evidence>
<feature type="compositionally biased region" description="Low complexity" evidence="8">
    <location>
        <begin position="621"/>
        <end position="646"/>
    </location>
</feature>
<dbReference type="Gene3D" id="3.30.930.10">
    <property type="entry name" value="Bira Bifunctional Protein, Domain 2"/>
    <property type="match status" value="1"/>
</dbReference>
<feature type="binding site" evidence="7">
    <location>
        <position position="228"/>
    </location>
    <ligand>
        <name>ATP</name>
        <dbReference type="ChEBI" id="CHEBI:30616"/>
    </ligand>
</feature>
<evidence type="ECO:0000313" key="11">
    <source>
        <dbReference type="Proteomes" id="UP000437709"/>
    </source>
</evidence>
<feature type="binding site" evidence="7">
    <location>
        <position position="448"/>
    </location>
    <ligand>
        <name>L-aspartate</name>
        <dbReference type="ChEBI" id="CHEBI:29991"/>
    </ligand>
</feature>
<protein>
    <recommendedName>
        <fullName evidence="7">Aspartate--tRNA(Asp/Asn) ligase</fullName>
        <ecNumber evidence="7">6.1.1.23</ecNumber>
    </recommendedName>
    <alternativeName>
        <fullName evidence="7">Aspartyl-tRNA synthetase</fullName>
        <shortName evidence="7">AspRS</shortName>
    </alternativeName>
    <alternativeName>
        <fullName evidence="7">Non-discriminating aspartyl-tRNA synthetase</fullName>
        <shortName evidence="7">ND-AspRS</shortName>
    </alternativeName>
</protein>
<dbReference type="Gene3D" id="3.30.1360.30">
    <property type="entry name" value="GAD-like domain"/>
    <property type="match status" value="1"/>
</dbReference>
<comment type="catalytic activity">
    <reaction evidence="7">
        <text>tRNA(Asx) + L-aspartate + ATP = L-aspartyl-tRNA(Asx) + AMP + diphosphate</text>
        <dbReference type="Rhea" id="RHEA:18349"/>
        <dbReference type="Rhea" id="RHEA-COMP:9710"/>
        <dbReference type="Rhea" id="RHEA-COMP:9711"/>
        <dbReference type="ChEBI" id="CHEBI:29991"/>
        <dbReference type="ChEBI" id="CHEBI:30616"/>
        <dbReference type="ChEBI" id="CHEBI:33019"/>
        <dbReference type="ChEBI" id="CHEBI:78442"/>
        <dbReference type="ChEBI" id="CHEBI:78516"/>
        <dbReference type="ChEBI" id="CHEBI:456215"/>
        <dbReference type="EC" id="6.1.1.23"/>
    </reaction>
</comment>
<feature type="binding site" evidence="7">
    <location>
        <begin position="219"/>
        <end position="221"/>
    </location>
    <ligand>
        <name>ATP</name>
        <dbReference type="ChEBI" id="CHEBI:30616"/>
    </ligand>
</feature>
<dbReference type="GO" id="GO:0005524">
    <property type="term" value="F:ATP binding"/>
    <property type="evidence" value="ECO:0007669"/>
    <property type="project" value="UniProtKB-UniRule"/>
</dbReference>
<dbReference type="GO" id="GO:0006422">
    <property type="term" value="P:aspartyl-tRNA aminoacylation"/>
    <property type="evidence" value="ECO:0007669"/>
    <property type="project" value="UniProtKB-UniRule"/>
</dbReference>
<dbReference type="SUPFAM" id="SSF55681">
    <property type="entry name" value="Class II aaRS and biotin synthetases"/>
    <property type="match status" value="1"/>
</dbReference>
<dbReference type="InterPro" id="IPR029351">
    <property type="entry name" value="GAD_dom"/>
</dbReference>
<feature type="region of interest" description="Aspartate" evidence="7">
    <location>
        <begin position="197"/>
        <end position="200"/>
    </location>
</feature>
<feature type="domain" description="Aminoacyl-transfer RNA synthetases class-II family profile" evidence="9">
    <location>
        <begin position="140"/>
        <end position="555"/>
    </location>
</feature>
<sequence length="646" mass="70000">MLRTHTAGSLRASDIGTTVTVTGWVDRRRDHGGVAFIDLRDASGIAQVVIRDEDVAHELRAEFVLQVTGEVAERPAGNANPNLPTGEIEVIASDVVVLNTAAPLPFQVSEHAEDAGQVGEEARLKYRYLDLRRKAPAHALRLRAKVNAAARRVLDAQDFVEIETPTLTRSTPEGARDFLVPARLSPGSWYALPQSPQLFKQLLMVAGMERYYQIARCYRDEDFRADRQPEFTQLDVEMSFVDQEDVIAVAEEVLAEIWALIDHKIERPIPRMTYREAMERYGTDKPDLRFGLELTDLTEYFADTPFRVFQNPYVGAVVMPGGADQPRRTFDAWQEWAKQRGAKGLAYVTVGEDGTLGGPVAKNISEAEREGLAAAVGAKPGDCIFFAAGRASDSRALLGAARLEIGRRVGLIDEDAWSFVWVVDAPLFKPTGEDDDVAVGHGTWTAVHHAFTAPTPEWIDRFEESPGEALAYAYDIVCNGNEIGGGSIRIHRKDVQQRVFAVMGLGEEEAQEKFGFLLDAFAYGAPPHGGIAFGWDRIVSLLTGSDSIRDVIAFPKSGGGYDPLTQAPAPITPQQRKEAGVDTKPRPAGGQAGHPDDARHATGGRSGQTDTAGQHAPAERAGQTAQGVSAGQSAAQGDASADPGQA</sequence>
<dbReference type="GO" id="GO:0004815">
    <property type="term" value="F:aspartate-tRNA ligase activity"/>
    <property type="evidence" value="ECO:0007669"/>
    <property type="project" value="UniProtKB-UniRule"/>
</dbReference>
<feature type="binding site" evidence="7">
    <location>
        <position position="173"/>
    </location>
    <ligand>
        <name>L-aspartate</name>
        <dbReference type="ChEBI" id="CHEBI:29991"/>
    </ligand>
</feature>
<dbReference type="Pfam" id="PF00152">
    <property type="entry name" value="tRNA-synt_2"/>
    <property type="match status" value="1"/>
</dbReference>
<accession>A0A6N7EQ83</accession>
<dbReference type="EMBL" id="WHPC01000148">
    <property type="protein sequence ID" value="MPV39057.1"/>
    <property type="molecule type" value="Genomic_DNA"/>
</dbReference>
<dbReference type="InterPro" id="IPR006195">
    <property type="entry name" value="aa-tRNA-synth_II"/>
</dbReference>
<dbReference type="HAMAP" id="MF_00044">
    <property type="entry name" value="Asp_tRNA_synth_type1"/>
    <property type="match status" value="1"/>
</dbReference>
<feature type="site" description="Important for tRNA non-discrimination" evidence="7">
    <location>
        <position position="77"/>
    </location>
</feature>
<gene>
    <name evidence="7 10" type="primary">aspS</name>
    <name evidence="10" type="ORF">GB881_18805</name>
</gene>
<dbReference type="Pfam" id="PF01336">
    <property type="entry name" value="tRNA_anti-codon"/>
    <property type="match status" value="1"/>
</dbReference>
<dbReference type="CDD" id="cd00777">
    <property type="entry name" value="AspRS_core"/>
    <property type="match status" value="1"/>
</dbReference>
<dbReference type="InterPro" id="IPR004365">
    <property type="entry name" value="NA-bd_OB_tRNA"/>
</dbReference>
<reference evidence="10 11" key="1">
    <citation type="submission" date="2019-10" db="EMBL/GenBank/DDBJ databases">
        <title>Georgenia wutianyii sp. nov. and Georgenia yuyongxinii sp. nov. isolated from plateau pika (Ochotona curzoniae) in the Qinghai-Tibet plateau of China.</title>
        <authorList>
            <person name="Tian Z."/>
        </authorList>
    </citation>
    <scope>NUCLEOTIDE SEQUENCE [LARGE SCALE GENOMIC DNA]</scope>
    <source>
        <strain evidence="10 11">JCM 19765</strain>
    </source>
</reference>
<evidence type="ECO:0000256" key="2">
    <source>
        <dbReference type="ARBA" id="ARBA00022598"/>
    </source>
</evidence>
<dbReference type="InterPro" id="IPR012340">
    <property type="entry name" value="NA-bd_OB-fold"/>
</dbReference>
<dbReference type="PANTHER" id="PTHR22594:SF5">
    <property type="entry name" value="ASPARTATE--TRNA LIGASE, MITOCHONDRIAL"/>
    <property type="match status" value="1"/>
</dbReference>
<dbReference type="InterPro" id="IPR004364">
    <property type="entry name" value="Aa-tRNA-synt_II"/>
</dbReference>
<evidence type="ECO:0000256" key="4">
    <source>
        <dbReference type="ARBA" id="ARBA00022840"/>
    </source>
</evidence>
<feature type="compositionally biased region" description="Basic and acidic residues" evidence="8">
    <location>
        <begin position="575"/>
        <end position="585"/>
    </location>
</feature>
<feature type="region of interest" description="Disordered" evidence="8">
    <location>
        <begin position="557"/>
        <end position="646"/>
    </location>
</feature>
<dbReference type="GO" id="GO:0003676">
    <property type="term" value="F:nucleic acid binding"/>
    <property type="evidence" value="ECO:0007669"/>
    <property type="project" value="InterPro"/>
</dbReference>
<feature type="binding site" evidence="7">
    <location>
        <position position="489"/>
    </location>
    <ligand>
        <name>L-aspartate</name>
        <dbReference type="ChEBI" id="CHEBI:29991"/>
    </ligand>
</feature>
<dbReference type="InterPro" id="IPR002312">
    <property type="entry name" value="Asp/Asn-tRNA-synth_IIb"/>
</dbReference>
<dbReference type="CDD" id="cd04317">
    <property type="entry name" value="EcAspRS_like_N"/>
    <property type="match status" value="1"/>
</dbReference>
<evidence type="ECO:0000313" key="10">
    <source>
        <dbReference type="EMBL" id="MPV39057.1"/>
    </source>
</evidence>
<organism evidence="10 11">
    <name type="scientific">Georgenia subflava</name>
    <dbReference type="NCBI Taxonomy" id="1622177"/>
    <lineage>
        <taxon>Bacteria</taxon>
        <taxon>Bacillati</taxon>
        <taxon>Actinomycetota</taxon>
        <taxon>Actinomycetes</taxon>
        <taxon>Micrococcales</taxon>
        <taxon>Bogoriellaceae</taxon>
        <taxon>Georgenia</taxon>
    </lineage>
</organism>
<proteinExistence type="inferred from homology"/>
<dbReference type="Pfam" id="PF02938">
    <property type="entry name" value="GAD"/>
    <property type="match status" value="1"/>
</dbReference>
<evidence type="ECO:0000256" key="5">
    <source>
        <dbReference type="ARBA" id="ARBA00022917"/>
    </source>
</evidence>
<evidence type="ECO:0000256" key="7">
    <source>
        <dbReference type="HAMAP-Rule" id="MF_00044"/>
    </source>
</evidence>
<name>A0A6N7EQ83_9MICO</name>
<keyword evidence="4 7" id="KW-0067">ATP-binding</keyword>
<feature type="site" description="Important for tRNA non-discrimination" evidence="7">
    <location>
        <position position="31"/>
    </location>
</feature>
<dbReference type="GO" id="GO:0050560">
    <property type="term" value="F:aspartate-tRNA(Asn) ligase activity"/>
    <property type="evidence" value="ECO:0007669"/>
    <property type="project" value="UniProtKB-EC"/>
</dbReference>
<feature type="binding site" evidence="7">
    <location>
        <begin position="534"/>
        <end position="537"/>
    </location>
    <ligand>
        <name>ATP</name>
        <dbReference type="ChEBI" id="CHEBI:30616"/>
    </ligand>
</feature>
<dbReference type="InterPro" id="IPR047090">
    <property type="entry name" value="AspRS_core"/>
</dbReference>
<dbReference type="InterPro" id="IPR004524">
    <property type="entry name" value="Asp-tRNA-ligase_1"/>
</dbReference>
<evidence type="ECO:0000256" key="1">
    <source>
        <dbReference type="ARBA" id="ARBA00006303"/>
    </source>
</evidence>
<dbReference type="InterPro" id="IPR004115">
    <property type="entry name" value="GAD-like_sf"/>
</dbReference>
<comment type="subcellular location">
    <subcellularLocation>
        <location evidence="7">Cytoplasm</location>
    </subcellularLocation>
</comment>
<comment type="caution">
    <text evidence="10">The sequence shown here is derived from an EMBL/GenBank/DDBJ whole genome shotgun (WGS) entry which is preliminary data.</text>
</comment>
<comment type="subunit">
    <text evidence="7">Homodimer.</text>
</comment>
<dbReference type="PROSITE" id="PS50862">
    <property type="entry name" value="AA_TRNA_LIGASE_II"/>
    <property type="match status" value="1"/>
</dbReference>
<keyword evidence="2 7" id="KW-0436">Ligase</keyword>
<dbReference type="InterPro" id="IPR045864">
    <property type="entry name" value="aa-tRNA-synth_II/BPL/LPL"/>
</dbReference>
<dbReference type="EC" id="6.1.1.23" evidence="7"/>
<evidence type="ECO:0000256" key="3">
    <source>
        <dbReference type="ARBA" id="ARBA00022741"/>
    </source>
</evidence>
<dbReference type="PRINTS" id="PR01042">
    <property type="entry name" value="TRNASYNTHASP"/>
</dbReference>
<dbReference type="InterPro" id="IPR047089">
    <property type="entry name" value="Asp-tRNA-ligase_1_N"/>
</dbReference>
<comment type="similarity">
    <text evidence="1 7">Belongs to the class-II aminoacyl-tRNA synthetase family. Type 1 subfamily.</text>
</comment>
<feature type="binding site" evidence="7">
    <location>
        <position position="482"/>
    </location>
    <ligand>
        <name>ATP</name>
        <dbReference type="ChEBI" id="CHEBI:30616"/>
    </ligand>
</feature>
<keyword evidence="6 7" id="KW-0030">Aminoacyl-tRNA synthetase</keyword>
<keyword evidence="7" id="KW-0963">Cytoplasm</keyword>
<dbReference type="SUPFAM" id="SSF50249">
    <property type="entry name" value="Nucleic acid-binding proteins"/>
    <property type="match status" value="1"/>
</dbReference>
<dbReference type="Gene3D" id="2.40.50.140">
    <property type="entry name" value="Nucleic acid-binding proteins"/>
    <property type="match status" value="1"/>
</dbReference>
<comment type="function">
    <text evidence="7">Aspartyl-tRNA synthetase with relaxed tRNA specificity since it is able to aspartylate not only its cognate tRNA(Asp) but also tRNA(Asn). Reaction proceeds in two steps: L-aspartate is first activated by ATP to form Asp-AMP and then transferred to the acceptor end of tRNA(Asp/Asn).</text>
</comment>
<feature type="binding site" evidence="7">
    <location>
        <position position="219"/>
    </location>
    <ligand>
        <name>L-aspartate</name>
        <dbReference type="ChEBI" id="CHEBI:29991"/>
    </ligand>
</feature>
<dbReference type="NCBIfam" id="NF001750">
    <property type="entry name" value="PRK00476.1"/>
    <property type="match status" value="1"/>
</dbReference>
<keyword evidence="11" id="KW-1185">Reference proteome</keyword>